<feature type="transmembrane region" description="Helical" evidence="2">
    <location>
        <begin position="67"/>
        <end position="85"/>
    </location>
</feature>
<proteinExistence type="predicted"/>
<comment type="caution">
    <text evidence="3">The sequence shown here is derived from an EMBL/GenBank/DDBJ whole genome shotgun (WGS) entry which is preliminary data.</text>
</comment>
<keyword evidence="2" id="KW-0812">Transmembrane</keyword>
<protein>
    <submittedName>
        <fullName evidence="3">Uncharacterized protein</fullName>
    </submittedName>
</protein>
<dbReference type="GeneID" id="81386066"/>
<feature type="region of interest" description="Disordered" evidence="1">
    <location>
        <begin position="1"/>
        <end position="22"/>
    </location>
</feature>
<dbReference type="EMBL" id="JAPQKT010000007">
    <property type="protein sequence ID" value="KAJ5224478.1"/>
    <property type="molecule type" value="Genomic_DNA"/>
</dbReference>
<dbReference type="RefSeq" id="XP_056498450.1">
    <property type="nucleotide sequence ID" value="XM_056646899.1"/>
</dbReference>
<evidence type="ECO:0000256" key="1">
    <source>
        <dbReference type="SAM" id="MobiDB-lite"/>
    </source>
</evidence>
<evidence type="ECO:0000313" key="4">
    <source>
        <dbReference type="Proteomes" id="UP001147733"/>
    </source>
</evidence>
<evidence type="ECO:0000313" key="3">
    <source>
        <dbReference type="EMBL" id="KAJ5224478.1"/>
    </source>
</evidence>
<keyword evidence="4" id="KW-1185">Reference proteome</keyword>
<reference evidence="3" key="1">
    <citation type="submission" date="2022-11" db="EMBL/GenBank/DDBJ databases">
        <authorList>
            <person name="Petersen C."/>
        </authorList>
    </citation>
    <scope>NUCLEOTIDE SEQUENCE</scope>
    <source>
        <strain evidence="3">IBT 23319</strain>
    </source>
</reference>
<dbReference type="OrthoDB" id="3437771at2759"/>
<accession>A0A9W9TJ03</accession>
<keyword evidence="2" id="KW-1133">Transmembrane helix</keyword>
<evidence type="ECO:0000256" key="2">
    <source>
        <dbReference type="SAM" id="Phobius"/>
    </source>
</evidence>
<dbReference type="AlphaFoldDB" id="A0A9W9TJ03"/>
<sequence>MSCDKCNSDEPTTKRGPDHDGHYPQRLSQLAITFLPEGSALLSSSCCWLPTILDFLFAGSVAVNINLLRYLCLAISCLGIIWGLWREGLTRRMIWRSLICGALLAWAQVNHGGKVNGGKVTGTTQHSCH</sequence>
<keyword evidence="2" id="KW-0472">Membrane</keyword>
<gene>
    <name evidence="3" type="ORF">N7469_007981</name>
</gene>
<reference evidence="3" key="2">
    <citation type="journal article" date="2023" name="IMA Fungus">
        <title>Comparative genomic study of the Penicillium genus elucidates a diverse pangenome and 15 lateral gene transfer events.</title>
        <authorList>
            <person name="Petersen C."/>
            <person name="Sorensen T."/>
            <person name="Nielsen M.R."/>
            <person name="Sondergaard T.E."/>
            <person name="Sorensen J.L."/>
            <person name="Fitzpatrick D.A."/>
            <person name="Frisvad J.C."/>
            <person name="Nielsen K.L."/>
        </authorList>
    </citation>
    <scope>NUCLEOTIDE SEQUENCE</scope>
    <source>
        <strain evidence="3">IBT 23319</strain>
    </source>
</reference>
<dbReference type="Proteomes" id="UP001147733">
    <property type="component" value="Unassembled WGS sequence"/>
</dbReference>
<organism evidence="3 4">
    <name type="scientific">Penicillium citrinum</name>
    <dbReference type="NCBI Taxonomy" id="5077"/>
    <lineage>
        <taxon>Eukaryota</taxon>
        <taxon>Fungi</taxon>
        <taxon>Dikarya</taxon>
        <taxon>Ascomycota</taxon>
        <taxon>Pezizomycotina</taxon>
        <taxon>Eurotiomycetes</taxon>
        <taxon>Eurotiomycetidae</taxon>
        <taxon>Eurotiales</taxon>
        <taxon>Aspergillaceae</taxon>
        <taxon>Penicillium</taxon>
    </lineage>
</organism>
<name>A0A9W9TJ03_PENCI</name>